<evidence type="ECO:0000256" key="1">
    <source>
        <dbReference type="SAM" id="MobiDB-lite"/>
    </source>
</evidence>
<dbReference type="Pfam" id="PF15862">
    <property type="entry name" value="Coilin_N"/>
    <property type="match status" value="1"/>
</dbReference>
<proteinExistence type="predicted"/>
<reference evidence="3" key="1">
    <citation type="journal article" date="2021" name="bioRxiv">
        <title>Whole Genome Assembly and Annotation of Northern Wild Rice, Zizania palustris L., Supports a Whole Genome Duplication in the Zizania Genus.</title>
        <authorList>
            <person name="Haas M."/>
            <person name="Kono T."/>
            <person name="Macchietto M."/>
            <person name="Millas R."/>
            <person name="McGilp L."/>
            <person name="Shao M."/>
            <person name="Duquette J."/>
            <person name="Hirsch C.N."/>
            <person name="Kimball J."/>
        </authorList>
    </citation>
    <scope>NUCLEOTIDE SEQUENCE</scope>
    <source>
        <tissue evidence="3">Fresh leaf tissue</tissue>
    </source>
</reference>
<feature type="domain" description="Coilin N-terminal" evidence="2">
    <location>
        <begin position="9"/>
        <end position="132"/>
    </location>
</feature>
<comment type="caution">
    <text evidence="3">The sequence shown here is derived from an EMBL/GenBank/DDBJ whole genome shotgun (WGS) entry which is preliminary data.</text>
</comment>
<protein>
    <recommendedName>
        <fullName evidence="2">Coilin N-terminal domain-containing protein</fullName>
    </recommendedName>
</protein>
<dbReference type="EMBL" id="JAAALK010000289">
    <property type="protein sequence ID" value="KAG8048445.1"/>
    <property type="molecule type" value="Genomic_DNA"/>
</dbReference>
<dbReference type="AlphaFoldDB" id="A0A8J5RQE9"/>
<reference evidence="3" key="2">
    <citation type="submission" date="2021-02" db="EMBL/GenBank/DDBJ databases">
        <authorList>
            <person name="Kimball J.A."/>
            <person name="Haas M.W."/>
            <person name="Macchietto M."/>
            <person name="Kono T."/>
            <person name="Duquette J."/>
            <person name="Shao M."/>
        </authorList>
    </citation>
    <scope>NUCLEOTIDE SEQUENCE</scope>
    <source>
        <tissue evidence="3">Fresh leaf tissue</tissue>
    </source>
</reference>
<dbReference type="PANTHER" id="PTHR15197">
    <property type="entry name" value="COILIN P80"/>
    <property type="match status" value="1"/>
</dbReference>
<evidence type="ECO:0000313" key="4">
    <source>
        <dbReference type="Proteomes" id="UP000729402"/>
    </source>
</evidence>
<evidence type="ECO:0000259" key="2">
    <source>
        <dbReference type="Pfam" id="PF15862"/>
    </source>
</evidence>
<accession>A0A8J5RQE9</accession>
<gene>
    <name evidence="3" type="ORF">GUJ93_ZPchr0009g478</name>
</gene>
<dbReference type="PANTHER" id="PTHR15197:SF0">
    <property type="entry name" value="COILIN"/>
    <property type="match status" value="1"/>
</dbReference>
<dbReference type="InterPro" id="IPR031722">
    <property type="entry name" value="Coilin_N"/>
</dbReference>
<dbReference type="OrthoDB" id="74813at2759"/>
<feature type="compositionally biased region" description="Polar residues" evidence="1">
    <location>
        <begin position="145"/>
        <end position="156"/>
    </location>
</feature>
<dbReference type="InterPro" id="IPR024822">
    <property type="entry name" value="Coilin"/>
</dbReference>
<feature type="region of interest" description="Disordered" evidence="1">
    <location>
        <begin position="145"/>
        <end position="168"/>
    </location>
</feature>
<organism evidence="3 4">
    <name type="scientific">Zizania palustris</name>
    <name type="common">Northern wild rice</name>
    <dbReference type="NCBI Taxonomy" id="103762"/>
    <lineage>
        <taxon>Eukaryota</taxon>
        <taxon>Viridiplantae</taxon>
        <taxon>Streptophyta</taxon>
        <taxon>Embryophyta</taxon>
        <taxon>Tracheophyta</taxon>
        <taxon>Spermatophyta</taxon>
        <taxon>Magnoliopsida</taxon>
        <taxon>Liliopsida</taxon>
        <taxon>Poales</taxon>
        <taxon>Poaceae</taxon>
        <taxon>BOP clade</taxon>
        <taxon>Oryzoideae</taxon>
        <taxon>Oryzeae</taxon>
        <taxon>Zizaniinae</taxon>
        <taxon>Zizania</taxon>
    </lineage>
</organism>
<dbReference type="GO" id="GO:0030620">
    <property type="term" value="F:U2 snRNA binding"/>
    <property type="evidence" value="ECO:0007669"/>
    <property type="project" value="TreeGrafter"/>
</dbReference>
<dbReference type="GO" id="GO:0000387">
    <property type="term" value="P:spliceosomal snRNP assembly"/>
    <property type="evidence" value="ECO:0007669"/>
    <property type="project" value="TreeGrafter"/>
</dbReference>
<dbReference type="Proteomes" id="UP000729402">
    <property type="component" value="Unassembled WGS sequence"/>
</dbReference>
<evidence type="ECO:0000313" key="3">
    <source>
        <dbReference type="EMBL" id="KAG8048445.1"/>
    </source>
</evidence>
<dbReference type="GO" id="GO:0030619">
    <property type="term" value="F:U1 snRNA binding"/>
    <property type="evidence" value="ECO:0007669"/>
    <property type="project" value="TreeGrafter"/>
</dbReference>
<keyword evidence="4" id="KW-1185">Reference proteome</keyword>
<dbReference type="GO" id="GO:0015030">
    <property type="term" value="C:Cajal body"/>
    <property type="evidence" value="ECO:0007669"/>
    <property type="project" value="TreeGrafter"/>
</dbReference>
<name>A0A8J5RQE9_ZIZPA</name>
<sequence length="183" mass="21234">MATLQAPAVRLRMVFDDQRLLRRSQRESGLRRCWLLLPPKLATVAGLAEHVAARFRLRRSCPRGVILLMDGFVLPPFESTSIFRDNDIIRVKQKTSKKITHHNDMHCIEDPGIVEKRPLPVDDEILAIEYQKDDSKQQEDVQYNHQNGHNAHNDNISLKRKCQDGDRATPGTSKYHPFLFFYF</sequence>